<dbReference type="InterPro" id="IPR029063">
    <property type="entry name" value="SAM-dependent_MTases_sf"/>
</dbReference>
<evidence type="ECO:0000256" key="7">
    <source>
        <dbReference type="PIRSR" id="PIRSR000398-1"/>
    </source>
</evidence>
<evidence type="ECO:0000256" key="2">
    <source>
        <dbReference type="ARBA" id="ARBA00011900"/>
    </source>
</evidence>
<dbReference type="PANTHER" id="PTHR30481">
    <property type="entry name" value="DNA ADENINE METHYLASE"/>
    <property type="match status" value="1"/>
</dbReference>
<feature type="binding site" evidence="7">
    <location>
        <position position="20"/>
    </location>
    <ligand>
        <name>S-adenosyl-L-methionine</name>
        <dbReference type="ChEBI" id="CHEBI:59789"/>
    </ligand>
</feature>
<dbReference type="InterPro" id="IPR012327">
    <property type="entry name" value="MeTrfase_D12"/>
</dbReference>
<dbReference type="Gene3D" id="3.40.50.150">
    <property type="entry name" value="Vaccinia Virus protein VP39"/>
    <property type="match status" value="1"/>
</dbReference>
<keyword evidence="3 8" id="KW-0489">Methyltransferase</keyword>
<dbReference type="Gene3D" id="1.10.1020.10">
    <property type="entry name" value="Adenine-specific Methyltransferase, Domain 2"/>
    <property type="match status" value="1"/>
</dbReference>
<dbReference type="GO" id="GO:0043565">
    <property type="term" value="F:sequence-specific DNA binding"/>
    <property type="evidence" value="ECO:0007669"/>
    <property type="project" value="TreeGrafter"/>
</dbReference>
<reference evidence="8 9" key="1">
    <citation type="journal article" date="2021" name="PeerJ">
        <title>Analysis of 44 Vibrio anguillarum genomes reveals high genetic diversity.</title>
        <authorList>
            <person name="Hansen M.J."/>
            <person name="Dalsgaard I."/>
        </authorList>
    </citation>
    <scope>NUCLEOTIDE SEQUENCE [LARGE SCALE GENOMIC DNA]</scope>
    <source>
        <strain evidence="8 9">17-16730-2A</strain>
    </source>
</reference>
<evidence type="ECO:0000256" key="3">
    <source>
        <dbReference type="ARBA" id="ARBA00022603"/>
    </source>
</evidence>
<dbReference type="PRINTS" id="PR00505">
    <property type="entry name" value="D12N6MTFRASE"/>
</dbReference>
<evidence type="ECO:0000256" key="6">
    <source>
        <dbReference type="ARBA" id="ARBA00047942"/>
    </source>
</evidence>
<dbReference type="GO" id="GO:0009007">
    <property type="term" value="F:site-specific DNA-methyltransferase (adenine-specific) activity"/>
    <property type="evidence" value="ECO:0007669"/>
    <property type="project" value="UniProtKB-EC"/>
</dbReference>
<evidence type="ECO:0000313" key="8">
    <source>
        <dbReference type="EMBL" id="MBF4274253.1"/>
    </source>
</evidence>
<evidence type="ECO:0000256" key="5">
    <source>
        <dbReference type="ARBA" id="ARBA00022691"/>
    </source>
</evidence>
<comment type="caution">
    <text evidence="8">The sequence shown here is derived from an EMBL/GenBank/DDBJ whole genome shotgun (WGS) entry which is preliminary data.</text>
</comment>
<dbReference type="GO" id="GO:0006298">
    <property type="term" value="P:mismatch repair"/>
    <property type="evidence" value="ECO:0007669"/>
    <property type="project" value="TreeGrafter"/>
</dbReference>
<dbReference type="InterPro" id="IPR012263">
    <property type="entry name" value="M_m6A_EcoRV"/>
</dbReference>
<dbReference type="InterPro" id="IPR023095">
    <property type="entry name" value="Ade_MeTrfase_dom_2"/>
</dbReference>
<keyword evidence="5" id="KW-0949">S-adenosyl-L-methionine</keyword>
<feature type="binding site" evidence="7">
    <location>
        <position position="61"/>
    </location>
    <ligand>
        <name>S-adenosyl-L-methionine</name>
        <dbReference type="ChEBI" id="CHEBI:59789"/>
    </ligand>
</feature>
<organism evidence="8 9">
    <name type="scientific">Vibrio anguillarum</name>
    <name type="common">Listonella anguillarum</name>
    <dbReference type="NCBI Taxonomy" id="55601"/>
    <lineage>
        <taxon>Bacteria</taxon>
        <taxon>Pseudomonadati</taxon>
        <taxon>Pseudomonadota</taxon>
        <taxon>Gammaproteobacteria</taxon>
        <taxon>Vibrionales</taxon>
        <taxon>Vibrionaceae</taxon>
        <taxon>Vibrio</taxon>
    </lineage>
</organism>
<dbReference type="GO" id="GO:0032259">
    <property type="term" value="P:methylation"/>
    <property type="evidence" value="ECO:0007669"/>
    <property type="project" value="UniProtKB-KW"/>
</dbReference>
<feature type="binding site" evidence="7">
    <location>
        <position position="16"/>
    </location>
    <ligand>
        <name>S-adenosyl-L-methionine</name>
        <dbReference type="ChEBI" id="CHEBI:59789"/>
    </ligand>
</feature>
<gene>
    <name evidence="8" type="ORF">EAY07_20015</name>
</gene>
<evidence type="ECO:0000313" key="9">
    <source>
        <dbReference type="Proteomes" id="UP000722957"/>
    </source>
</evidence>
<name>A0A8I0RWY2_VIBAN</name>
<dbReference type="GO" id="GO:1904047">
    <property type="term" value="F:S-adenosyl-L-methionine binding"/>
    <property type="evidence" value="ECO:0007669"/>
    <property type="project" value="TreeGrafter"/>
</dbReference>
<dbReference type="EMBL" id="RDOM01000148">
    <property type="protein sequence ID" value="MBF4274253.1"/>
    <property type="molecule type" value="Genomic_DNA"/>
</dbReference>
<dbReference type="RefSeq" id="WP_194548988.1">
    <property type="nucleotide sequence ID" value="NZ_PUIE01000099.1"/>
</dbReference>
<dbReference type="EC" id="2.1.1.72" evidence="2"/>
<evidence type="ECO:0000256" key="4">
    <source>
        <dbReference type="ARBA" id="ARBA00022679"/>
    </source>
</evidence>
<evidence type="ECO:0000256" key="1">
    <source>
        <dbReference type="ARBA" id="ARBA00006594"/>
    </source>
</evidence>
<dbReference type="AlphaFoldDB" id="A0A8I0RWY2"/>
<dbReference type="PIRSF" id="PIRSF000398">
    <property type="entry name" value="M_m6A_EcoRV"/>
    <property type="match status" value="1"/>
</dbReference>
<sequence>MAKKPVKKKSNSPFRWAGGKFYARKLILNSIPEHTSYYEPFAGGASIFFAKEEVNNNCLNDKDPELINCYIQIRDNVEGIIELLDGVPAEKELHRYYKNEYQPSNDAERAFRYFYLNRISYSGIMNLKNCYWGYGEKYSMQPHRWPDHLRTVSERLQGVVFTCSDFEEVIDNAEDGAFLFVDPPYFNADQDKFYQHFFNREDHIRLMACLKRNRNRVQFLITYDNSEEIRELYNWCDSIEDREWNYTISRTDDQKNGKKLADGNKGSRYKGKEVFITNYHLDDILGVKEKSFDEPSPQPELAS</sequence>
<dbReference type="NCBIfam" id="TIGR00571">
    <property type="entry name" value="dam"/>
    <property type="match status" value="1"/>
</dbReference>
<keyword evidence="4" id="KW-0808">Transferase</keyword>
<dbReference type="Proteomes" id="UP000722957">
    <property type="component" value="Unassembled WGS sequence"/>
</dbReference>
<protein>
    <recommendedName>
        <fullName evidence="2">site-specific DNA-methyltransferase (adenine-specific)</fullName>
        <ecNumber evidence="2">2.1.1.72</ecNumber>
    </recommendedName>
</protein>
<comment type="similarity">
    <text evidence="1">Belongs to the N(4)/N(6)-methyltransferase family.</text>
</comment>
<feature type="binding site" evidence="7">
    <location>
        <position position="182"/>
    </location>
    <ligand>
        <name>S-adenosyl-L-methionine</name>
        <dbReference type="ChEBI" id="CHEBI:59789"/>
    </ligand>
</feature>
<proteinExistence type="inferred from homology"/>
<dbReference type="GO" id="GO:0009307">
    <property type="term" value="P:DNA restriction-modification system"/>
    <property type="evidence" value="ECO:0007669"/>
    <property type="project" value="InterPro"/>
</dbReference>
<dbReference type="SUPFAM" id="SSF53335">
    <property type="entry name" value="S-adenosyl-L-methionine-dependent methyltransferases"/>
    <property type="match status" value="1"/>
</dbReference>
<dbReference type="Pfam" id="PF02086">
    <property type="entry name" value="MethyltransfD12"/>
    <property type="match status" value="1"/>
</dbReference>
<accession>A0A8I0RWY2</accession>
<comment type="catalytic activity">
    <reaction evidence="6">
        <text>a 2'-deoxyadenosine in DNA + S-adenosyl-L-methionine = an N(6)-methyl-2'-deoxyadenosine in DNA + S-adenosyl-L-homocysteine + H(+)</text>
        <dbReference type="Rhea" id="RHEA:15197"/>
        <dbReference type="Rhea" id="RHEA-COMP:12418"/>
        <dbReference type="Rhea" id="RHEA-COMP:12419"/>
        <dbReference type="ChEBI" id="CHEBI:15378"/>
        <dbReference type="ChEBI" id="CHEBI:57856"/>
        <dbReference type="ChEBI" id="CHEBI:59789"/>
        <dbReference type="ChEBI" id="CHEBI:90615"/>
        <dbReference type="ChEBI" id="CHEBI:90616"/>
        <dbReference type="EC" id="2.1.1.72"/>
    </reaction>
</comment>